<sequence>MTKVTFQLCQDQIKHWKQEGFLLLTDFLTEDEKLIFLNAAKEISNWPEKKSSYMHYYEKKNGERILCRTEN</sequence>
<evidence type="ECO:0000313" key="1">
    <source>
        <dbReference type="EMBL" id="KAJ3204362.1"/>
    </source>
</evidence>
<accession>A0AAD5XSH6</accession>
<dbReference type="AlphaFoldDB" id="A0AAD5XSH6"/>
<proteinExistence type="predicted"/>
<dbReference type="SUPFAM" id="SSF51197">
    <property type="entry name" value="Clavaminate synthase-like"/>
    <property type="match status" value="1"/>
</dbReference>
<dbReference type="EMBL" id="JADGJW010001309">
    <property type="protein sequence ID" value="KAJ3204362.1"/>
    <property type="molecule type" value="Genomic_DNA"/>
</dbReference>
<dbReference type="Gene3D" id="2.60.120.620">
    <property type="entry name" value="q2cbj1_9rhob like domain"/>
    <property type="match status" value="1"/>
</dbReference>
<comment type="caution">
    <text evidence="1">The sequence shown here is derived from an EMBL/GenBank/DDBJ whole genome shotgun (WGS) entry which is preliminary data.</text>
</comment>
<name>A0AAD5XSH6_9FUNG</name>
<organism evidence="1 2">
    <name type="scientific">Clydaea vesicula</name>
    <dbReference type="NCBI Taxonomy" id="447962"/>
    <lineage>
        <taxon>Eukaryota</taxon>
        <taxon>Fungi</taxon>
        <taxon>Fungi incertae sedis</taxon>
        <taxon>Chytridiomycota</taxon>
        <taxon>Chytridiomycota incertae sedis</taxon>
        <taxon>Chytridiomycetes</taxon>
        <taxon>Lobulomycetales</taxon>
        <taxon>Lobulomycetaceae</taxon>
        <taxon>Clydaea</taxon>
    </lineage>
</organism>
<feature type="non-terminal residue" evidence="1">
    <location>
        <position position="71"/>
    </location>
</feature>
<keyword evidence="2" id="KW-1185">Reference proteome</keyword>
<protein>
    <submittedName>
        <fullName evidence="1">Uncharacterized protein</fullName>
    </submittedName>
</protein>
<gene>
    <name evidence="1" type="ORF">HK099_001177</name>
</gene>
<reference evidence="1" key="1">
    <citation type="submission" date="2020-05" db="EMBL/GenBank/DDBJ databases">
        <title>Phylogenomic resolution of chytrid fungi.</title>
        <authorList>
            <person name="Stajich J.E."/>
            <person name="Amses K."/>
            <person name="Simmons R."/>
            <person name="Seto K."/>
            <person name="Myers J."/>
            <person name="Bonds A."/>
            <person name="Quandt C.A."/>
            <person name="Barry K."/>
            <person name="Liu P."/>
            <person name="Grigoriev I."/>
            <person name="Longcore J.E."/>
            <person name="James T.Y."/>
        </authorList>
    </citation>
    <scope>NUCLEOTIDE SEQUENCE</scope>
    <source>
        <strain evidence="1">JEL0476</strain>
    </source>
</reference>
<dbReference type="Proteomes" id="UP001211065">
    <property type="component" value="Unassembled WGS sequence"/>
</dbReference>
<evidence type="ECO:0000313" key="2">
    <source>
        <dbReference type="Proteomes" id="UP001211065"/>
    </source>
</evidence>